<keyword evidence="1" id="KW-0472">Membrane</keyword>
<dbReference type="AlphaFoldDB" id="A0A345Z439"/>
<feature type="transmembrane region" description="Helical" evidence="1">
    <location>
        <begin position="166"/>
        <end position="182"/>
    </location>
</feature>
<proteinExistence type="predicted"/>
<protein>
    <recommendedName>
        <fullName evidence="4">Transmembrane protein</fullName>
    </recommendedName>
</protein>
<keyword evidence="1" id="KW-1133">Transmembrane helix</keyword>
<sequence length="198" mass="23244">MKNKCIPSVIISLLLFTLLIWTLIFITWPFNDDQNETSFISLGVTIVVIFFLVVLYFLRNFLISVPKWIEWLYQIFFINVGNFRLNQRYFLISVIVASGILLTLSNIFWTPILFASIISGIFAILEILSFILLANFLFFILYIIALILAIIIYVKGIGDYYNSMRHVCLLIPLFGWVYYFTFQKTFRNEGNLEIKPFK</sequence>
<gene>
    <name evidence="2" type="ORF">SALLE_v1c06980</name>
</gene>
<evidence type="ECO:0008006" key="4">
    <source>
        <dbReference type="Google" id="ProtNLM"/>
    </source>
</evidence>
<keyword evidence="1" id="KW-0812">Transmembrane</keyword>
<name>A0A345Z439_9MOLU</name>
<dbReference type="KEGG" id="salx:SALLE_v1c06980"/>
<dbReference type="EMBL" id="CP031376">
    <property type="protein sequence ID" value="AXK51368.1"/>
    <property type="molecule type" value="Genomic_DNA"/>
</dbReference>
<feature type="transmembrane region" description="Helical" evidence="1">
    <location>
        <begin position="121"/>
        <end position="154"/>
    </location>
</feature>
<feature type="transmembrane region" description="Helical" evidence="1">
    <location>
        <begin position="89"/>
        <end position="109"/>
    </location>
</feature>
<feature type="transmembrane region" description="Helical" evidence="1">
    <location>
        <begin position="40"/>
        <end position="58"/>
    </location>
</feature>
<dbReference type="Proteomes" id="UP000254792">
    <property type="component" value="Chromosome"/>
</dbReference>
<evidence type="ECO:0000313" key="3">
    <source>
        <dbReference type="Proteomes" id="UP000254792"/>
    </source>
</evidence>
<dbReference type="OrthoDB" id="391248at2"/>
<organism evidence="2 3">
    <name type="scientific">Spiroplasma alleghenense</name>
    <dbReference type="NCBI Taxonomy" id="216931"/>
    <lineage>
        <taxon>Bacteria</taxon>
        <taxon>Bacillati</taxon>
        <taxon>Mycoplasmatota</taxon>
        <taxon>Mollicutes</taxon>
        <taxon>Entomoplasmatales</taxon>
        <taxon>Spiroplasmataceae</taxon>
        <taxon>Spiroplasma</taxon>
    </lineage>
</organism>
<keyword evidence="3" id="KW-1185">Reference proteome</keyword>
<feature type="transmembrane region" description="Helical" evidence="1">
    <location>
        <begin position="9"/>
        <end position="28"/>
    </location>
</feature>
<accession>A0A345Z439</accession>
<evidence type="ECO:0000256" key="1">
    <source>
        <dbReference type="SAM" id="Phobius"/>
    </source>
</evidence>
<evidence type="ECO:0000313" key="2">
    <source>
        <dbReference type="EMBL" id="AXK51368.1"/>
    </source>
</evidence>
<reference evidence="2 3" key="1">
    <citation type="submission" date="2018-07" db="EMBL/GenBank/DDBJ databases">
        <title>Complete genome sequence of Spiroplasma alleghenense PLHS-1 (ATCC 51752).</title>
        <authorList>
            <person name="Chou L."/>
            <person name="Lee T.-Y."/>
            <person name="Tsai Y.-M."/>
            <person name="Kuo C.-H."/>
        </authorList>
    </citation>
    <scope>NUCLEOTIDE SEQUENCE [LARGE SCALE GENOMIC DNA]</scope>
    <source>
        <strain evidence="2 3">PLHS-1</strain>
    </source>
</reference>